<dbReference type="InterPro" id="IPR010982">
    <property type="entry name" value="Lambda_DNA-bd_dom_sf"/>
</dbReference>
<accession>A0A150FC22</accession>
<proteinExistence type="predicted"/>
<gene>
    <name evidence="2" type="ORF">AXI58_10095</name>
</gene>
<dbReference type="InterPro" id="IPR001387">
    <property type="entry name" value="Cro/C1-type_HTH"/>
</dbReference>
<dbReference type="Gene3D" id="1.10.260.40">
    <property type="entry name" value="lambda repressor-like DNA-binding domains"/>
    <property type="match status" value="1"/>
</dbReference>
<dbReference type="PROSITE" id="PS50943">
    <property type="entry name" value="HTH_CROC1"/>
    <property type="match status" value="1"/>
</dbReference>
<keyword evidence="3" id="KW-1185">Reference proteome</keyword>
<evidence type="ECO:0000259" key="1">
    <source>
        <dbReference type="PROSITE" id="PS50943"/>
    </source>
</evidence>
<protein>
    <recommendedName>
        <fullName evidence="1">HTH cro/C1-type domain-containing protein</fullName>
    </recommendedName>
</protein>
<dbReference type="Proteomes" id="UP000075430">
    <property type="component" value="Unassembled WGS sequence"/>
</dbReference>
<dbReference type="GO" id="GO:0003677">
    <property type="term" value="F:DNA binding"/>
    <property type="evidence" value="ECO:0007669"/>
    <property type="project" value="InterPro"/>
</dbReference>
<reference evidence="3" key="1">
    <citation type="submission" date="2016-02" db="EMBL/GenBank/DDBJ databases">
        <authorList>
            <person name="Dunlap C."/>
        </authorList>
    </citation>
    <scope>NUCLEOTIDE SEQUENCE [LARGE SCALE GENOMIC DNA]</scope>
    <source>
        <strain evidence="3">NRRL B-41092</strain>
    </source>
</reference>
<evidence type="ECO:0000313" key="2">
    <source>
        <dbReference type="EMBL" id="KXZ22333.1"/>
    </source>
</evidence>
<evidence type="ECO:0000313" key="3">
    <source>
        <dbReference type="Proteomes" id="UP000075430"/>
    </source>
</evidence>
<sequence>MYLLNKKGWLLLKYKIKTNLEPYLKERGIQKVWLAEKTGVTKQQISRWSKNDESGFCKYTPSLSYALVISKVLDCDIKEIFELIELK</sequence>
<dbReference type="Pfam" id="PF13443">
    <property type="entry name" value="HTH_26"/>
    <property type="match status" value="1"/>
</dbReference>
<organism evidence="2 3">
    <name type="scientific">Bacillus nakamurai</name>
    <dbReference type="NCBI Taxonomy" id="1793963"/>
    <lineage>
        <taxon>Bacteria</taxon>
        <taxon>Bacillati</taxon>
        <taxon>Bacillota</taxon>
        <taxon>Bacilli</taxon>
        <taxon>Bacillales</taxon>
        <taxon>Bacillaceae</taxon>
        <taxon>Bacillus</taxon>
    </lineage>
</organism>
<dbReference type="STRING" id="1793963.AXI58_10095"/>
<dbReference type="AlphaFoldDB" id="A0A150FC22"/>
<comment type="caution">
    <text evidence="2">The sequence shown here is derived from an EMBL/GenBank/DDBJ whole genome shotgun (WGS) entry which is preliminary data.</text>
</comment>
<name>A0A150FC22_9BACI</name>
<dbReference type="CDD" id="cd00093">
    <property type="entry name" value="HTH_XRE"/>
    <property type="match status" value="1"/>
</dbReference>
<dbReference type="SUPFAM" id="SSF47413">
    <property type="entry name" value="lambda repressor-like DNA-binding domains"/>
    <property type="match status" value="1"/>
</dbReference>
<feature type="domain" description="HTH cro/C1-type" evidence="1">
    <location>
        <begin position="34"/>
        <end position="80"/>
    </location>
</feature>
<dbReference type="EMBL" id="LSBA01000005">
    <property type="protein sequence ID" value="KXZ22333.1"/>
    <property type="molecule type" value="Genomic_DNA"/>
</dbReference>